<comment type="caution">
    <text evidence="1">The sequence shown here is derived from an EMBL/GenBank/DDBJ whole genome shotgun (WGS) entry which is preliminary data.</text>
</comment>
<sequence>MGNVTVWRPACRTREVGAMGIVTVRRGQEEGRVGMRWKQSALINDSLLIREREENSIRFAAGSPKLQAREGMHLMRWDLEDSLPPLPPPSVWIALQSHRSSSWISNRDGQPSIGPQRYLKRLMCFPVFEQVYYSCPTPFSNNSRASAVGARSDVLMGIPGYGV</sequence>
<name>A0AAE1AXB6_9GAST</name>
<evidence type="ECO:0000313" key="1">
    <source>
        <dbReference type="EMBL" id="KAK3795445.1"/>
    </source>
</evidence>
<keyword evidence="2" id="KW-1185">Reference proteome</keyword>
<dbReference type="Proteomes" id="UP001283361">
    <property type="component" value="Unassembled WGS sequence"/>
</dbReference>
<organism evidence="1 2">
    <name type="scientific">Elysia crispata</name>
    <name type="common">lettuce slug</name>
    <dbReference type="NCBI Taxonomy" id="231223"/>
    <lineage>
        <taxon>Eukaryota</taxon>
        <taxon>Metazoa</taxon>
        <taxon>Spiralia</taxon>
        <taxon>Lophotrochozoa</taxon>
        <taxon>Mollusca</taxon>
        <taxon>Gastropoda</taxon>
        <taxon>Heterobranchia</taxon>
        <taxon>Euthyneura</taxon>
        <taxon>Panpulmonata</taxon>
        <taxon>Sacoglossa</taxon>
        <taxon>Placobranchoidea</taxon>
        <taxon>Plakobranchidae</taxon>
        <taxon>Elysia</taxon>
    </lineage>
</organism>
<accession>A0AAE1AXB6</accession>
<dbReference type="EMBL" id="JAWDGP010001056">
    <property type="protein sequence ID" value="KAK3795445.1"/>
    <property type="molecule type" value="Genomic_DNA"/>
</dbReference>
<proteinExistence type="predicted"/>
<dbReference type="AlphaFoldDB" id="A0AAE1AXB6"/>
<evidence type="ECO:0000313" key="2">
    <source>
        <dbReference type="Proteomes" id="UP001283361"/>
    </source>
</evidence>
<protein>
    <submittedName>
        <fullName evidence="1">Uncharacterized protein</fullName>
    </submittedName>
</protein>
<reference evidence="1" key="1">
    <citation type="journal article" date="2023" name="G3 (Bethesda)">
        <title>A reference genome for the long-term kleptoplast-retaining sea slug Elysia crispata morphotype clarki.</title>
        <authorList>
            <person name="Eastman K.E."/>
            <person name="Pendleton A.L."/>
            <person name="Shaikh M.A."/>
            <person name="Suttiyut T."/>
            <person name="Ogas R."/>
            <person name="Tomko P."/>
            <person name="Gavelis G."/>
            <person name="Widhalm J.R."/>
            <person name="Wisecaver J.H."/>
        </authorList>
    </citation>
    <scope>NUCLEOTIDE SEQUENCE</scope>
    <source>
        <strain evidence="1">ECLA1</strain>
    </source>
</reference>
<gene>
    <name evidence="1" type="ORF">RRG08_045435</name>
</gene>